<reference evidence="2" key="1">
    <citation type="submission" date="2020-01" db="EMBL/GenBank/DDBJ databases">
        <title>'Steroidobacter agaridevorans' sp. nov., agar-degrading bacteria isolated from rhizosphere soils.</title>
        <authorList>
            <person name="Ikenaga M."/>
            <person name="Kataoka M."/>
            <person name="Murouchi A."/>
            <person name="Katsuragi S."/>
            <person name="Sakai M."/>
        </authorList>
    </citation>
    <scope>NUCLEOTIDE SEQUENCE [LARGE SCALE GENOMIC DNA]</scope>
    <source>
        <strain evidence="2">YU21-B</strain>
    </source>
</reference>
<proteinExistence type="predicted"/>
<evidence type="ECO:0000313" key="2">
    <source>
        <dbReference type="Proteomes" id="UP000445000"/>
    </source>
</evidence>
<gene>
    <name evidence="1" type="ORF">GCM10011487_44710</name>
</gene>
<name>A0A829YI15_9GAMM</name>
<organism evidence="1 2">
    <name type="scientific">Steroidobacter agaridevorans</name>
    <dbReference type="NCBI Taxonomy" id="2695856"/>
    <lineage>
        <taxon>Bacteria</taxon>
        <taxon>Pseudomonadati</taxon>
        <taxon>Pseudomonadota</taxon>
        <taxon>Gammaproteobacteria</taxon>
        <taxon>Steroidobacterales</taxon>
        <taxon>Steroidobacteraceae</taxon>
        <taxon>Steroidobacter</taxon>
    </lineage>
</organism>
<protein>
    <submittedName>
        <fullName evidence="1">Uncharacterized protein</fullName>
    </submittedName>
</protein>
<evidence type="ECO:0000313" key="1">
    <source>
        <dbReference type="EMBL" id="GFE82471.1"/>
    </source>
</evidence>
<keyword evidence="2" id="KW-1185">Reference proteome</keyword>
<comment type="caution">
    <text evidence="1">The sequence shown here is derived from an EMBL/GenBank/DDBJ whole genome shotgun (WGS) entry which is preliminary data.</text>
</comment>
<accession>A0A829YI15</accession>
<dbReference type="AlphaFoldDB" id="A0A829YI15"/>
<dbReference type="EMBL" id="BLJN01000004">
    <property type="protein sequence ID" value="GFE82471.1"/>
    <property type="molecule type" value="Genomic_DNA"/>
</dbReference>
<dbReference type="Proteomes" id="UP000445000">
    <property type="component" value="Unassembled WGS sequence"/>
</dbReference>
<sequence>MSRELARGSPGADHFGSTLAEIYTSAALQPIASVNRQFLRLLLQSERISNFSAISEILTSAHDVVPHLIEACPFTLFDLRFRDGTAWRKLAQAMTNDSIPSAEPSAVVGLVNSATVLAWYAARRWPTEAGLLLGATDEVLMALQSVELTQLQTVSARHADWIRPRWTDKISAWLELVSLARNPRAIGDGSLRIRAMEHFLGDLVN</sequence>